<dbReference type="SUPFAM" id="SSF82693">
    <property type="entry name" value="Multidrug efflux transporter AcrB pore domain, PN1, PN2, PC1 and PC2 subdomains"/>
    <property type="match status" value="3"/>
</dbReference>
<evidence type="ECO:0000256" key="1">
    <source>
        <dbReference type="SAM" id="Phobius"/>
    </source>
</evidence>
<feature type="transmembrane region" description="Helical" evidence="1">
    <location>
        <begin position="954"/>
        <end position="974"/>
    </location>
</feature>
<feature type="transmembrane region" description="Helical" evidence="1">
    <location>
        <begin position="908"/>
        <end position="933"/>
    </location>
</feature>
<dbReference type="SUPFAM" id="SSF82714">
    <property type="entry name" value="Multidrug efflux transporter AcrB TolC docking domain, DN and DC subdomains"/>
    <property type="match status" value="1"/>
</dbReference>
<dbReference type="Gene3D" id="3.30.70.1430">
    <property type="entry name" value="Multidrug efflux transporter AcrB pore domain"/>
    <property type="match status" value="2"/>
</dbReference>
<dbReference type="Proteomes" id="UP001595752">
    <property type="component" value="Unassembled WGS sequence"/>
</dbReference>
<evidence type="ECO:0000313" key="2">
    <source>
        <dbReference type="EMBL" id="MFC3882636.1"/>
    </source>
</evidence>
<keyword evidence="1" id="KW-0812">Transmembrane</keyword>
<dbReference type="Gene3D" id="3.30.70.1320">
    <property type="entry name" value="Multidrug efflux transporter AcrB pore domain like"/>
    <property type="match status" value="1"/>
</dbReference>
<keyword evidence="1" id="KW-1133">Transmembrane helix</keyword>
<feature type="transmembrane region" description="Helical" evidence="1">
    <location>
        <begin position="526"/>
        <end position="544"/>
    </location>
</feature>
<accession>A0ABV8B0B2</accession>
<organism evidence="2 3">
    <name type="scientific">Bacillus songklensis</name>
    <dbReference type="NCBI Taxonomy" id="1069116"/>
    <lineage>
        <taxon>Bacteria</taxon>
        <taxon>Bacillati</taxon>
        <taxon>Bacillota</taxon>
        <taxon>Bacilli</taxon>
        <taxon>Bacillales</taxon>
        <taxon>Bacillaceae</taxon>
        <taxon>Bacillus</taxon>
    </lineage>
</organism>
<feature type="transmembrane region" description="Helical" evidence="1">
    <location>
        <begin position="334"/>
        <end position="352"/>
    </location>
</feature>
<feature type="transmembrane region" description="Helical" evidence="1">
    <location>
        <begin position="459"/>
        <end position="481"/>
    </location>
</feature>
<dbReference type="InterPro" id="IPR027463">
    <property type="entry name" value="AcrB_DN_DC_subdom"/>
</dbReference>
<feature type="transmembrane region" description="Helical" evidence="1">
    <location>
        <begin position="427"/>
        <end position="447"/>
    </location>
</feature>
<reference evidence="3" key="1">
    <citation type="journal article" date="2019" name="Int. J. Syst. Evol. Microbiol.">
        <title>The Global Catalogue of Microorganisms (GCM) 10K type strain sequencing project: providing services to taxonomists for standard genome sequencing and annotation.</title>
        <authorList>
            <consortium name="The Broad Institute Genomics Platform"/>
            <consortium name="The Broad Institute Genome Sequencing Center for Infectious Disease"/>
            <person name="Wu L."/>
            <person name="Ma J."/>
        </authorList>
    </citation>
    <scope>NUCLEOTIDE SEQUENCE [LARGE SCALE GENOMIC DNA]</scope>
    <source>
        <strain evidence="3">CCUG 61889</strain>
    </source>
</reference>
<dbReference type="PRINTS" id="PR00702">
    <property type="entry name" value="ACRIFLAVINRP"/>
</dbReference>
<evidence type="ECO:0000313" key="3">
    <source>
        <dbReference type="Proteomes" id="UP001595752"/>
    </source>
</evidence>
<keyword evidence="1" id="KW-0472">Membrane</keyword>
<dbReference type="Gene3D" id="1.20.1640.10">
    <property type="entry name" value="Multidrug efflux transporter AcrB transmembrane domain"/>
    <property type="match status" value="2"/>
</dbReference>
<comment type="caution">
    <text evidence="2">The sequence shown here is derived from an EMBL/GenBank/DDBJ whole genome shotgun (WGS) entry which is preliminary data.</text>
</comment>
<dbReference type="PANTHER" id="PTHR32063:SF24">
    <property type="entry name" value="CATION EFFLUX SYSTEM (ACRB_ACRD_ACRF FAMILY)"/>
    <property type="match status" value="1"/>
</dbReference>
<dbReference type="PANTHER" id="PTHR32063">
    <property type="match status" value="1"/>
</dbReference>
<proteinExistence type="predicted"/>
<dbReference type="EMBL" id="JBHRZT010000020">
    <property type="protein sequence ID" value="MFC3882636.1"/>
    <property type="molecule type" value="Genomic_DNA"/>
</dbReference>
<dbReference type="PROSITE" id="PS51257">
    <property type="entry name" value="PROKAR_LIPOPROTEIN"/>
    <property type="match status" value="1"/>
</dbReference>
<feature type="transmembrane region" description="Helical" evidence="1">
    <location>
        <begin position="381"/>
        <end position="401"/>
    </location>
</feature>
<dbReference type="Gene3D" id="3.30.2090.10">
    <property type="entry name" value="Multidrug efflux transporter AcrB TolC docking domain, DN and DC subdomains"/>
    <property type="match status" value="2"/>
</dbReference>
<dbReference type="Pfam" id="PF00873">
    <property type="entry name" value="ACR_tran"/>
    <property type="match status" value="1"/>
</dbReference>
<feature type="transmembrane region" description="Helical" evidence="1">
    <location>
        <begin position="986"/>
        <end position="1009"/>
    </location>
</feature>
<feature type="transmembrane region" description="Helical" evidence="1">
    <location>
        <begin position="12"/>
        <end position="30"/>
    </location>
</feature>
<gene>
    <name evidence="2" type="ORF">ACFOU2_03675</name>
</gene>
<dbReference type="Gene3D" id="3.30.70.1440">
    <property type="entry name" value="Multidrug efflux transporter AcrB pore domain"/>
    <property type="match status" value="1"/>
</dbReference>
<dbReference type="SUPFAM" id="SSF82866">
    <property type="entry name" value="Multidrug efflux transporter AcrB transmembrane domain"/>
    <property type="match status" value="2"/>
</dbReference>
<feature type="transmembrane region" description="Helical" evidence="1">
    <location>
        <begin position="853"/>
        <end position="872"/>
    </location>
</feature>
<dbReference type="RefSeq" id="WP_377912289.1">
    <property type="nucleotide sequence ID" value="NZ_JBHRZT010000020.1"/>
</dbReference>
<dbReference type="InterPro" id="IPR001036">
    <property type="entry name" value="Acrflvin-R"/>
</dbReference>
<feature type="transmembrane region" description="Helical" evidence="1">
    <location>
        <begin position="879"/>
        <end position="902"/>
    </location>
</feature>
<feature type="transmembrane region" description="Helical" evidence="1">
    <location>
        <begin position="357"/>
        <end position="375"/>
    </location>
</feature>
<keyword evidence="3" id="KW-1185">Reference proteome</keyword>
<sequence length="1033" mass="114072">MIEYIVKKRKITLLFFMLIVLVGCLSFFQLPQQENPDIVISQAIVTTTYPGATPEKVEQTVTKKIEQKIKEMQGIAKITSTSSSGTSSVMVELKDGENAKQKWDELRKKVQDAEAELPEDANQPNINDDLTKSFIQTFTIFADSKEEVYKLNDLMKSWKDQLRTIPSVSEVAIEGIPEQEVRIDIDTQKMQQYGISWEQLMQAVKTENEKVPIGNLDHGARTYQLKVNEIEDVEELNKTIIARTADRFPIYLQDVGEAKLTTMKPEYITYYNGKPAVSLSISAETGSDVPTVHKNVNKMMKKLEKSLPKGTKLESLYAQKEQVDEIFADLSRETFIAIAAVILICTLGLNFVTSAVVALAIPISIAVGLLFLPYLGITLNFISVIGLIIVLGILVDDAVVVNDNIERRLTVLGEGPSAAAVNGAKEVSVSIITATFATIAAFAPLMFLEGDAGQFIKPIPTIITLTMLASMIMSLTIIPIFREWYESRARKNKEGYNKTAGFLGKQIHALTQAYSKKLMPKVLKRPLLVGLLGLLIGTSAYGLVPFTPIELFPMDDSPQFLIDVRLPLGTSIEETDRVVKDVSDWVQKQPGIESVGAYTGGAAPAMFGGGVSGDSGPTSGQLAVFAEEGFEVKETADEWAEAFKERYPGITVVPQTLQSGPPVGKPVSIRLYGEDLEKLRRVSEQIKGIVADTSGTYDIQDDFGIERYTLEFAVNKEFMDQNLVNYTDLSRTLRLISEGVNVSEFDTGKDLLDIKLYLKNEDEDPALLFQKLSVTNARGEQIPLSQIAQMKPSFSIQKIAHYNLARTVTVSAEVKDRTATEVMKEIERELDSMSLPDGYTWEAGGETSDQVEIFVNMGKLSIVVVFLILILITMQFYSLSIPVIIMSTVYLAAAGAIIGLFITRTPLGFMTVMGIISLAGIVVRNGIVLIEFIEEARHEGVELTEAIIKSGEARFRPILLTTMTAIAGLLPIAIEGDVLFKPMAVTIISGLIFSTVLTLVVVPSLYMVLAKYKNKRQQKKWAHQLNQENELSI</sequence>
<name>A0ABV8B0B2_9BACI</name>
<protein>
    <submittedName>
        <fullName evidence="2">Efflux RND transporter permease subunit</fullName>
    </submittedName>
</protein>